<dbReference type="Gene3D" id="2.40.40.20">
    <property type="match status" value="1"/>
</dbReference>
<reference evidence="4 5" key="2">
    <citation type="submission" date="2020-03" db="EMBL/GenBank/DDBJ databases">
        <authorList>
            <person name="Ichikawa N."/>
            <person name="Kimura A."/>
            <person name="Kitahashi Y."/>
            <person name="Uohara A."/>
        </authorList>
    </citation>
    <scope>NUCLEOTIDE SEQUENCE [LARGE SCALE GENOMIC DNA]</scope>
    <source>
        <strain evidence="4 5">NBRC 105367</strain>
    </source>
</reference>
<gene>
    <name evidence="4" type="ORF">Psuf_028600</name>
</gene>
<dbReference type="KEGG" id="psuu:Psuf_028600"/>
<feature type="region of interest" description="Disordered" evidence="1">
    <location>
        <begin position="282"/>
        <end position="335"/>
    </location>
</feature>
<name>A0A6F8YHK5_9ACTN</name>
<dbReference type="InterPro" id="IPR027417">
    <property type="entry name" value="P-loop_NTPase"/>
</dbReference>
<keyword evidence="5" id="KW-1185">Reference proteome</keyword>
<evidence type="ECO:0000259" key="3">
    <source>
        <dbReference type="SMART" id="SM01073"/>
    </source>
</evidence>
<accession>A0A6F8YHK5</accession>
<dbReference type="Gene3D" id="3.40.50.300">
    <property type="entry name" value="P-loop containing nucleotide triphosphate hydrolases"/>
    <property type="match status" value="1"/>
</dbReference>
<dbReference type="InterPro" id="IPR009010">
    <property type="entry name" value="Asp_de-COase-like_dom_sf"/>
</dbReference>
<dbReference type="AlphaFoldDB" id="A0A6F8YHK5"/>
<evidence type="ECO:0000259" key="2">
    <source>
        <dbReference type="SMART" id="SM01072"/>
    </source>
</evidence>
<feature type="domain" description="CDC48" evidence="2">
    <location>
        <begin position="105"/>
        <end position="194"/>
    </location>
</feature>
<evidence type="ECO:0000313" key="4">
    <source>
        <dbReference type="EMBL" id="BCB85547.1"/>
    </source>
</evidence>
<dbReference type="SMART" id="SM01072">
    <property type="entry name" value="CDC48_2"/>
    <property type="match status" value="1"/>
</dbReference>
<dbReference type="SMART" id="SM01073">
    <property type="entry name" value="CDC48_N"/>
    <property type="match status" value="1"/>
</dbReference>
<dbReference type="InterPro" id="IPR004201">
    <property type="entry name" value="Cdc48_dom2"/>
</dbReference>
<dbReference type="SUPFAM" id="SSF50692">
    <property type="entry name" value="ADC-like"/>
    <property type="match status" value="1"/>
</dbReference>
<reference evidence="4 5" key="1">
    <citation type="submission" date="2020-03" db="EMBL/GenBank/DDBJ databases">
        <title>Whole genome shotgun sequence of Phytohabitans suffuscus NBRC 105367.</title>
        <authorList>
            <person name="Komaki H."/>
            <person name="Tamura T."/>
        </authorList>
    </citation>
    <scope>NUCLEOTIDE SEQUENCE [LARGE SCALE GENOMIC DNA]</scope>
    <source>
        <strain evidence="4 5">NBRC 105367</strain>
    </source>
</reference>
<proteinExistence type="predicted"/>
<evidence type="ECO:0008006" key="6">
    <source>
        <dbReference type="Google" id="ProtNLM"/>
    </source>
</evidence>
<evidence type="ECO:0000313" key="5">
    <source>
        <dbReference type="Proteomes" id="UP000503011"/>
    </source>
</evidence>
<organism evidence="4 5">
    <name type="scientific">Phytohabitans suffuscus</name>
    <dbReference type="NCBI Taxonomy" id="624315"/>
    <lineage>
        <taxon>Bacteria</taxon>
        <taxon>Bacillati</taxon>
        <taxon>Actinomycetota</taxon>
        <taxon>Actinomycetes</taxon>
        <taxon>Micromonosporales</taxon>
        <taxon>Micromonosporaceae</taxon>
    </lineage>
</organism>
<dbReference type="Proteomes" id="UP000503011">
    <property type="component" value="Chromosome"/>
</dbReference>
<dbReference type="InterPro" id="IPR003338">
    <property type="entry name" value="CDC4_N-term_subdom"/>
</dbReference>
<protein>
    <recommendedName>
        <fullName evidence="6">ATPase AAA-type core domain-containing protein</fullName>
    </recommendedName>
</protein>
<dbReference type="EMBL" id="AP022871">
    <property type="protein sequence ID" value="BCB85547.1"/>
    <property type="molecule type" value="Genomic_DNA"/>
</dbReference>
<evidence type="ECO:0000256" key="1">
    <source>
        <dbReference type="SAM" id="MobiDB-lite"/>
    </source>
</evidence>
<feature type="domain" description="CDC48 N-terminal subdomain" evidence="3">
    <location>
        <begin position="7"/>
        <end position="91"/>
    </location>
</feature>
<dbReference type="SUPFAM" id="SSF52540">
    <property type="entry name" value="P-loop containing nucleoside triphosphate hydrolases"/>
    <property type="match status" value="1"/>
</dbReference>
<feature type="compositionally biased region" description="Low complexity" evidence="1">
    <location>
        <begin position="308"/>
        <end position="326"/>
    </location>
</feature>
<sequence length="335" mass="34546">MAERDLTLTASMRPAALDARRGVVRLHPEVLTALDLNPGDPVRLTGRRATAGIAARAEPGASRALLYADDLILGNLGVRDGGQITVAPAPVVAARHVTLAGPVEIIAAVSPEMLRLALLGKVVTAGDNVSLLPQDVVAETGVRALIEAARRSLANTVGYAWTSTLLTVSAVEPADSTLVTMDTVVGWEGGQATHEPGSVAAQPPSAVVDEPPSVDDLPGLRTQAHELRELLDLGFHHREVLAKLGTTVALGVLVTGPAGSGKSALVRAVAAAVGASVTTVWAPRSPPSPTTTRRRGFARPPPGYAAVARPCSSSPTSRRSPRATSPVHCRRSSAS</sequence>